<accession>A0A852W0T4</accession>
<name>A0A852W0T4_PSEA5</name>
<proteinExistence type="predicted"/>
<gene>
    <name evidence="2" type="ORF">ATL51_5529</name>
    <name evidence="1" type="ORF">HDA37_000749</name>
</gene>
<organism evidence="1 4">
    <name type="scientific">Pseudonocardia alni</name>
    <name type="common">Amycolata alni</name>
    <dbReference type="NCBI Taxonomy" id="33907"/>
    <lineage>
        <taxon>Bacteria</taxon>
        <taxon>Bacillati</taxon>
        <taxon>Actinomycetota</taxon>
        <taxon>Actinomycetes</taxon>
        <taxon>Pseudonocardiales</taxon>
        <taxon>Pseudonocardiaceae</taxon>
        <taxon>Pseudonocardia</taxon>
    </lineage>
</organism>
<dbReference type="InterPro" id="IPR032710">
    <property type="entry name" value="NTF2-like_dom_sf"/>
</dbReference>
<dbReference type="AlphaFoldDB" id="A0A852W0T4"/>
<keyword evidence="4" id="KW-1185">Reference proteome</keyword>
<sequence length="331" mass="37540">MTLDPVAYEPYNDPDDFIREVTDRIWVQRDVSYIVDNYEPDSIVHGGLGTVIGRDGVIEGSLMRIAGTPQHVGQAEDVVWEARGDDAFLSSHLVFSADEILVDGVVKRIRKRTIANCLYRRGRMVEEWVVRDELAECLQRGIDPAEAARGQRFRGYQGSMTEEPPKDVLAVGDSGPRPDDFRPECEMVLEFLDEVWNSRRYQKVTDYMHRDLFLHTVGDQTVVRPDGYQRDLLALVAPFPDARFEVRDVQTNHAERYAGLRIAVTWVMRGTYRGTPAFGPLTGGEVELLGVSQFLVQDGRIVKEVRVFDEIALRAQIDAGRTEAFTDTNIY</sequence>
<dbReference type="Pfam" id="PF07366">
    <property type="entry name" value="SnoaL"/>
    <property type="match status" value="1"/>
</dbReference>
<dbReference type="InterPro" id="IPR009959">
    <property type="entry name" value="Cyclase_SnoaL-like"/>
</dbReference>
<accession>A0AA44UUI7</accession>
<dbReference type="EMBL" id="JACCCZ010000001">
    <property type="protein sequence ID" value="NYG00464.1"/>
    <property type="molecule type" value="Genomic_DNA"/>
</dbReference>
<reference evidence="1 4" key="1">
    <citation type="submission" date="2020-07" db="EMBL/GenBank/DDBJ databases">
        <title>Sequencing the genomes of 1000 actinobacteria strains.</title>
        <authorList>
            <person name="Klenk H.-P."/>
        </authorList>
    </citation>
    <scope>NUCLEOTIDE SEQUENCE [LARGE SCALE GENOMIC DNA]</scope>
    <source>
        <strain evidence="2 3">DSM 44104</strain>
        <strain evidence="1 4">DSM 44749</strain>
    </source>
</reference>
<protein>
    <submittedName>
        <fullName evidence="1">Ester cyclase</fullName>
    </submittedName>
</protein>
<evidence type="ECO:0000313" key="2">
    <source>
        <dbReference type="EMBL" id="PKB33762.1"/>
    </source>
</evidence>
<dbReference type="Proteomes" id="UP000232453">
    <property type="component" value="Unassembled WGS sequence"/>
</dbReference>
<evidence type="ECO:0000313" key="3">
    <source>
        <dbReference type="Proteomes" id="UP000232453"/>
    </source>
</evidence>
<evidence type="ECO:0000313" key="1">
    <source>
        <dbReference type="EMBL" id="NYG00464.1"/>
    </source>
</evidence>
<dbReference type="Gene3D" id="3.10.450.50">
    <property type="match status" value="2"/>
</dbReference>
<dbReference type="RefSeq" id="WP_073577022.1">
    <property type="nucleotide sequence ID" value="NZ_BAAAJZ010000005.1"/>
</dbReference>
<comment type="caution">
    <text evidence="1">The sequence shown here is derived from an EMBL/GenBank/DDBJ whole genome shotgun (WGS) entry which is preliminary data.</text>
</comment>
<dbReference type="GO" id="GO:0030638">
    <property type="term" value="P:polyketide metabolic process"/>
    <property type="evidence" value="ECO:0007669"/>
    <property type="project" value="InterPro"/>
</dbReference>
<dbReference type="EMBL" id="PHUJ01000003">
    <property type="protein sequence ID" value="PKB33762.1"/>
    <property type="molecule type" value="Genomic_DNA"/>
</dbReference>
<dbReference type="GeneID" id="98050569"/>
<dbReference type="SUPFAM" id="SSF54427">
    <property type="entry name" value="NTF2-like"/>
    <property type="match status" value="2"/>
</dbReference>
<evidence type="ECO:0000313" key="4">
    <source>
        <dbReference type="Proteomes" id="UP000549695"/>
    </source>
</evidence>
<dbReference type="Proteomes" id="UP000549695">
    <property type="component" value="Unassembled WGS sequence"/>
</dbReference>